<dbReference type="Proteomes" id="UP001162734">
    <property type="component" value="Chromosome"/>
</dbReference>
<evidence type="ECO:0000313" key="2">
    <source>
        <dbReference type="EMBL" id="BDG10230.1"/>
    </source>
</evidence>
<accession>A0ABN6NDV6</accession>
<proteinExistence type="predicted"/>
<evidence type="ECO:0000313" key="3">
    <source>
        <dbReference type="Proteomes" id="UP001162734"/>
    </source>
</evidence>
<evidence type="ECO:0000256" key="1">
    <source>
        <dbReference type="SAM" id="MobiDB-lite"/>
    </source>
</evidence>
<reference evidence="3" key="1">
    <citation type="journal article" date="2022" name="Int. J. Syst. Evol. Microbiol.">
        <title>Anaeromyxobacter oryzae sp. nov., Anaeromyxobacter diazotrophicus sp. nov. and Anaeromyxobacter paludicola sp. nov., isolated from paddy soils.</title>
        <authorList>
            <person name="Itoh H."/>
            <person name="Xu Z."/>
            <person name="Mise K."/>
            <person name="Masuda Y."/>
            <person name="Ushijima N."/>
            <person name="Hayakawa C."/>
            <person name="Shiratori Y."/>
            <person name="Senoo K."/>
        </authorList>
    </citation>
    <scope>NUCLEOTIDE SEQUENCE [LARGE SCALE GENOMIC DNA]</scope>
    <source>
        <strain evidence="3">Red630</strain>
    </source>
</reference>
<feature type="region of interest" description="Disordered" evidence="1">
    <location>
        <begin position="92"/>
        <end position="122"/>
    </location>
</feature>
<gene>
    <name evidence="2" type="ORF">AMPC_33430</name>
</gene>
<organism evidence="2 3">
    <name type="scientific">Anaeromyxobacter paludicola</name>
    <dbReference type="NCBI Taxonomy" id="2918171"/>
    <lineage>
        <taxon>Bacteria</taxon>
        <taxon>Pseudomonadati</taxon>
        <taxon>Myxococcota</taxon>
        <taxon>Myxococcia</taxon>
        <taxon>Myxococcales</taxon>
        <taxon>Cystobacterineae</taxon>
        <taxon>Anaeromyxobacteraceae</taxon>
        <taxon>Anaeromyxobacter</taxon>
    </lineage>
</organism>
<keyword evidence="3" id="KW-1185">Reference proteome</keyword>
<name>A0ABN6NDV6_9BACT</name>
<dbReference type="RefSeq" id="WP_248342626.1">
    <property type="nucleotide sequence ID" value="NZ_AP025592.1"/>
</dbReference>
<protein>
    <submittedName>
        <fullName evidence="2">Uncharacterized protein</fullName>
    </submittedName>
</protein>
<sequence>MSRRRHAEDPPAFSPHYEGPEALTALLRSAGATVDAAQAAARFAEAQGEGLDRSQVIPRLFQGEPRFGSPDEARRLYENLFALWGRVAQGAGAGMPVPDSGAPEPALPPERPELPPRGGAPAGPLEPLLVEAVWKELAALPEKELARRRDRFSNTQPDLAAWLDAVPLPESGALAASDLAFEAWAMFDQAFGDALRAARWKELAAVAAEPPALETAEPALAAYVADMLDVVEAEDPSFAAGERAQVERVIAAVAAALAGASPARR</sequence>
<dbReference type="EMBL" id="AP025592">
    <property type="protein sequence ID" value="BDG10230.1"/>
    <property type="molecule type" value="Genomic_DNA"/>
</dbReference>